<dbReference type="PRINTS" id="PR00987">
    <property type="entry name" value="TRNASYNTHGLU"/>
</dbReference>
<feature type="binding site" evidence="7">
    <location>
        <position position="253"/>
    </location>
    <ligand>
        <name>ATP</name>
        <dbReference type="ChEBI" id="CHEBI:30616"/>
    </ligand>
</feature>
<dbReference type="AlphaFoldDB" id="A0A2H0RKB6"/>
<protein>
    <recommendedName>
        <fullName evidence="7">Glutamate--tRNA ligase</fullName>
        <ecNumber evidence="7">6.1.1.17</ecNumber>
    </recommendedName>
    <alternativeName>
        <fullName evidence="7">Glutamyl-tRNA synthetase</fullName>
        <shortName evidence="7">GluRS</shortName>
    </alternativeName>
</protein>
<dbReference type="InterPro" id="IPR045462">
    <property type="entry name" value="aa-tRNA-synth_I_cd-bd"/>
</dbReference>
<evidence type="ECO:0000313" key="10">
    <source>
        <dbReference type="EMBL" id="PIR46887.1"/>
    </source>
</evidence>
<dbReference type="CDD" id="cd00808">
    <property type="entry name" value="GluRS_core"/>
    <property type="match status" value="1"/>
</dbReference>
<evidence type="ECO:0000256" key="3">
    <source>
        <dbReference type="ARBA" id="ARBA00022741"/>
    </source>
</evidence>
<keyword evidence="7" id="KW-0963">Cytoplasm</keyword>
<keyword evidence="6 7" id="KW-0030">Aminoacyl-tRNA synthetase</keyword>
<feature type="short sequence motif" description="'HIGH' region" evidence="7">
    <location>
        <begin position="15"/>
        <end position="25"/>
    </location>
</feature>
<evidence type="ECO:0000256" key="1">
    <source>
        <dbReference type="ARBA" id="ARBA00007894"/>
    </source>
</evidence>
<sequence length="481" mass="54666">MQENTVKKVVTRFAPSPTGFMHVGGVRTALFAYLMAKRHAGVFILRIEDTDKKREVEGSLEHIMESLRWLGIEWDEGPNRAGPHGPYIQSMRTHSYRKYAQILVEKGFAYPDPYSIEELENFREQALVQKKPFLYREYRPETFATWDGVSTLRFKTPEIKRYDWYDVTRGELSAGPEALDDFILMKSDGYPTYNFAHIVDDLEMEVSHVVRGEEFISSMPKFLSLYDALGIVPPVFITMPPILGKERTKKLSKRDGAKDILDYRKEGYLPSAMVNFLATLGWSPTGAGGVASDEILNMSELISRFDATKIQKTGSVWNDDKLLWMNKAHMTRLPKDALLDAFRDRLKGVAMDISPLKLERVLPLVLERISVWNELDEMIMKGELEWVFSAPSPTLSLLGNTEHLHKVADLLSQIDENDWNIQAIKGAVFDFATKTGRKDVLAPMRVALSGLPQSPDPFSMAYVLGKVETLSRLMFASEVKI</sequence>
<evidence type="ECO:0000259" key="8">
    <source>
        <dbReference type="Pfam" id="PF00749"/>
    </source>
</evidence>
<organism evidence="10 11">
    <name type="scientific">Candidatus Vogelbacteria bacterium CG10_big_fil_rev_8_21_14_0_10_45_14</name>
    <dbReference type="NCBI Taxonomy" id="1975042"/>
    <lineage>
        <taxon>Bacteria</taxon>
        <taxon>Candidatus Vogeliibacteriota</taxon>
    </lineage>
</organism>
<gene>
    <name evidence="7" type="primary">gltX</name>
    <name evidence="10" type="ORF">COV07_01915</name>
</gene>
<keyword evidence="5 7" id="KW-0648">Protein biosynthesis</keyword>
<reference evidence="10 11" key="1">
    <citation type="submission" date="2017-09" db="EMBL/GenBank/DDBJ databases">
        <title>Depth-based differentiation of microbial function through sediment-hosted aquifers and enrichment of novel symbionts in the deep terrestrial subsurface.</title>
        <authorList>
            <person name="Probst A.J."/>
            <person name="Ladd B."/>
            <person name="Jarett J.K."/>
            <person name="Geller-Mcgrath D.E."/>
            <person name="Sieber C.M."/>
            <person name="Emerson J.B."/>
            <person name="Anantharaman K."/>
            <person name="Thomas B.C."/>
            <person name="Malmstrom R."/>
            <person name="Stieglmeier M."/>
            <person name="Klingl A."/>
            <person name="Woyke T."/>
            <person name="Ryan C.M."/>
            <person name="Banfield J.F."/>
        </authorList>
    </citation>
    <scope>NUCLEOTIDE SEQUENCE [LARGE SCALE GENOMIC DNA]</scope>
    <source>
        <strain evidence="10">CG10_big_fil_rev_8_21_14_0_10_45_14</strain>
    </source>
</reference>
<dbReference type="InterPro" id="IPR014729">
    <property type="entry name" value="Rossmann-like_a/b/a_fold"/>
</dbReference>
<accession>A0A2H0RKB6</accession>
<dbReference type="InterPro" id="IPR008925">
    <property type="entry name" value="aa_tRNA-synth_I_cd-bd_sf"/>
</dbReference>
<keyword evidence="3 7" id="KW-0547">Nucleotide-binding</keyword>
<dbReference type="EMBL" id="PCYL01000024">
    <property type="protein sequence ID" value="PIR46887.1"/>
    <property type="molecule type" value="Genomic_DNA"/>
</dbReference>
<comment type="similarity">
    <text evidence="1 7">Belongs to the class-I aminoacyl-tRNA synthetase family. Glutamate--tRNA ligase type 1 subfamily.</text>
</comment>
<dbReference type="GO" id="GO:0004818">
    <property type="term" value="F:glutamate-tRNA ligase activity"/>
    <property type="evidence" value="ECO:0007669"/>
    <property type="project" value="UniProtKB-UniRule"/>
</dbReference>
<comment type="function">
    <text evidence="7">Catalyzes the attachment of glutamate to tRNA(Glu) in a two-step reaction: glutamate is first activated by ATP to form Glu-AMP and then transferred to the acceptor end of tRNA(Glu).</text>
</comment>
<evidence type="ECO:0000256" key="6">
    <source>
        <dbReference type="ARBA" id="ARBA00023146"/>
    </source>
</evidence>
<evidence type="ECO:0000256" key="7">
    <source>
        <dbReference type="HAMAP-Rule" id="MF_00022"/>
    </source>
</evidence>
<dbReference type="Proteomes" id="UP000230833">
    <property type="component" value="Unassembled WGS sequence"/>
</dbReference>
<dbReference type="EC" id="6.1.1.17" evidence="7"/>
<dbReference type="HAMAP" id="MF_00022">
    <property type="entry name" value="Glu_tRNA_synth_type1"/>
    <property type="match status" value="1"/>
</dbReference>
<dbReference type="InterPro" id="IPR033910">
    <property type="entry name" value="GluRS_core"/>
</dbReference>
<evidence type="ECO:0000259" key="9">
    <source>
        <dbReference type="Pfam" id="PF19269"/>
    </source>
</evidence>
<evidence type="ECO:0000313" key="11">
    <source>
        <dbReference type="Proteomes" id="UP000230833"/>
    </source>
</evidence>
<dbReference type="GO" id="GO:0000049">
    <property type="term" value="F:tRNA binding"/>
    <property type="evidence" value="ECO:0007669"/>
    <property type="project" value="InterPro"/>
</dbReference>
<dbReference type="InterPro" id="IPR020058">
    <property type="entry name" value="Glu/Gln-tRNA-synth_Ib_cat-dom"/>
</dbReference>
<dbReference type="SUPFAM" id="SSF48163">
    <property type="entry name" value="An anticodon-binding domain of class I aminoacyl-tRNA synthetases"/>
    <property type="match status" value="1"/>
</dbReference>
<dbReference type="InterPro" id="IPR020751">
    <property type="entry name" value="aa-tRNA-synth_I_codon-bd_sub2"/>
</dbReference>
<dbReference type="InterPro" id="IPR004527">
    <property type="entry name" value="Glu-tRNA-ligase_bac/mito"/>
</dbReference>
<dbReference type="GO" id="GO:0008270">
    <property type="term" value="F:zinc ion binding"/>
    <property type="evidence" value="ECO:0007669"/>
    <property type="project" value="InterPro"/>
</dbReference>
<dbReference type="Gene3D" id="3.40.50.620">
    <property type="entry name" value="HUPs"/>
    <property type="match status" value="1"/>
</dbReference>
<dbReference type="InterPro" id="IPR000924">
    <property type="entry name" value="Glu/Gln-tRNA-synth"/>
</dbReference>
<evidence type="ECO:0000256" key="2">
    <source>
        <dbReference type="ARBA" id="ARBA00022598"/>
    </source>
</evidence>
<dbReference type="Gene3D" id="1.10.10.350">
    <property type="match status" value="1"/>
</dbReference>
<dbReference type="Pfam" id="PF19269">
    <property type="entry name" value="Anticodon_2"/>
    <property type="match status" value="1"/>
</dbReference>
<comment type="subcellular location">
    <subcellularLocation>
        <location evidence="7">Cytoplasm</location>
    </subcellularLocation>
</comment>
<comment type="caution">
    <text evidence="7">Lacks conserved residue(s) required for the propagation of feature annotation.</text>
</comment>
<dbReference type="PANTHER" id="PTHR43311">
    <property type="entry name" value="GLUTAMATE--TRNA LIGASE"/>
    <property type="match status" value="1"/>
</dbReference>
<comment type="catalytic activity">
    <reaction evidence="7">
        <text>tRNA(Glu) + L-glutamate + ATP = L-glutamyl-tRNA(Glu) + AMP + diphosphate</text>
        <dbReference type="Rhea" id="RHEA:23540"/>
        <dbReference type="Rhea" id="RHEA-COMP:9663"/>
        <dbReference type="Rhea" id="RHEA-COMP:9680"/>
        <dbReference type="ChEBI" id="CHEBI:29985"/>
        <dbReference type="ChEBI" id="CHEBI:30616"/>
        <dbReference type="ChEBI" id="CHEBI:33019"/>
        <dbReference type="ChEBI" id="CHEBI:78442"/>
        <dbReference type="ChEBI" id="CHEBI:78520"/>
        <dbReference type="ChEBI" id="CHEBI:456215"/>
        <dbReference type="EC" id="6.1.1.17"/>
    </reaction>
</comment>
<keyword evidence="4 7" id="KW-0067">ATP-binding</keyword>
<dbReference type="GO" id="GO:0005829">
    <property type="term" value="C:cytosol"/>
    <property type="evidence" value="ECO:0007669"/>
    <property type="project" value="TreeGrafter"/>
</dbReference>
<feature type="short sequence motif" description="'KMSKS' region" evidence="7">
    <location>
        <begin position="250"/>
        <end position="254"/>
    </location>
</feature>
<keyword evidence="2 7" id="KW-0436">Ligase</keyword>
<evidence type="ECO:0000256" key="4">
    <source>
        <dbReference type="ARBA" id="ARBA00022840"/>
    </source>
</evidence>
<dbReference type="SUPFAM" id="SSF52374">
    <property type="entry name" value="Nucleotidylyl transferase"/>
    <property type="match status" value="1"/>
</dbReference>
<dbReference type="PANTHER" id="PTHR43311:SF2">
    <property type="entry name" value="GLUTAMATE--TRNA LIGASE, MITOCHONDRIAL-RELATED"/>
    <property type="match status" value="1"/>
</dbReference>
<dbReference type="Pfam" id="PF00749">
    <property type="entry name" value="tRNA-synt_1c"/>
    <property type="match status" value="1"/>
</dbReference>
<dbReference type="InterPro" id="IPR049940">
    <property type="entry name" value="GluQ/Sye"/>
</dbReference>
<evidence type="ECO:0000256" key="5">
    <source>
        <dbReference type="ARBA" id="ARBA00022917"/>
    </source>
</evidence>
<dbReference type="PROSITE" id="PS00178">
    <property type="entry name" value="AA_TRNA_LIGASE_I"/>
    <property type="match status" value="1"/>
</dbReference>
<comment type="caution">
    <text evidence="10">The sequence shown here is derived from an EMBL/GenBank/DDBJ whole genome shotgun (WGS) entry which is preliminary data.</text>
</comment>
<feature type="domain" description="Glutamyl/glutaminyl-tRNA synthetase class Ib catalytic" evidence="8">
    <location>
        <begin position="8"/>
        <end position="324"/>
    </location>
</feature>
<proteinExistence type="inferred from homology"/>
<comment type="subunit">
    <text evidence="7">Monomer.</text>
</comment>
<dbReference type="GO" id="GO:0005524">
    <property type="term" value="F:ATP binding"/>
    <property type="evidence" value="ECO:0007669"/>
    <property type="project" value="UniProtKB-UniRule"/>
</dbReference>
<dbReference type="NCBIfam" id="TIGR00464">
    <property type="entry name" value="gltX_bact"/>
    <property type="match status" value="1"/>
</dbReference>
<name>A0A2H0RKB6_9BACT</name>
<feature type="domain" description="Aminoacyl-tRNA synthetase class I anticodon-binding" evidence="9">
    <location>
        <begin position="354"/>
        <end position="473"/>
    </location>
</feature>
<dbReference type="GO" id="GO:0006424">
    <property type="term" value="P:glutamyl-tRNA aminoacylation"/>
    <property type="evidence" value="ECO:0007669"/>
    <property type="project" value="UniProtKB-UniRule"/>
</dbReference>
<dbReference type="InterPro" id="IPR001412">
    <property type="entry name" value="aa-tRNA-synth_I_CS"/>
</dbReference>